<feature type="region of interest" description="Disordered" evidence="2">
    <location>
        <begin position="486"/>
        <end position="526"/>
    </location>
</feature>
<evidence type="ECO:0000256" key="1">
    <source>
        <dbReference type="SAM" id="Coils"/>
    </source>
</evidence>
<dbReference type="PROSITE" id="PS50828">
    <property type="entry name" value="SMR"/>
    <property type="match status" value="1"/>
</dbReference>
<feature type="region of interest" description="Disordered" evidence="2">
    <location>
        <begin position="443"/>
        <end position="467"/>
    </location>
</feature>
<dbReference type="Gene3D" id="3.30.1370.110">
    <property type="match status" value="1"/>
</dbReference>
<evidence type="ECO:0000256" key="2">
    <source>
        <dbReference type="SAM" id="MobiDB-lite"/>
    </source>
</evidence>
<reference evidence="4" key="1">
    <citation type="submission" date="2020-07" db="EMBL/GenBank/DDBJ databases">
        <authorList>
            <person name="Nieuwenhuis M."/>
            <person name="Van De Peppel L.J.J."/>
        </authorList>
    </citation>
    <scope>NUCLEOTIDE SEQUENCE</scope>
    <source>
        <strain evidence="4">AP01</strain>
        <tissue evidence="4">Mycelium</tissue>
    </source>
</reference>
<comment type="caution">
    <text evidence="4">The sequence shown here is derived from an EMBL/GenBank/DDBJ whole genome shotgun (WGS) entry which is preliminary data.</text>
</comment>
<dbReference type="EMBL" id="JABCKV010000013">
    <property type="protein sequence ID" value="KAG5647057.1"/>
    <property type="molecule type" value="Genomic_DNA"/>
</dbReference>
<evidence type="ECO:0000313" key="5">
    <source>
        <dbReference type="Proteomes" id="UP000775547"/>
    </source>
</evidence>
<feature type="compositionally biased region" description="Polar residues" evidence="2">
    <location>
        <begin position="453"/>
        <end position="465"/>
    </location>
</feature>
<evidence type="ECO:0000259" key="3">
    <source>
        <dbReference type="PROSITE" id="PS50828"/>
    </source>
</evidence>
<feature type="region of interest" description="Disordered" evidence="2">
    <location>
        <begin position="407"/>
        <end position="427"/>
    </location>
</feature>
<feature type="domain" description="Smr" evidence="3">
    <location>
        <begin position="608"/>
        <end position="684"/>
    </location>
</feature>
<proteinExistence type="predicted"/>
<protein>
    <recommendedName>
        <fullName evidence="3">Smr domain-containing protein</fullName>
    </recommendedName>
</protein>
<feature type="region of interest" description="Disordered" evidence="2">
    <location>
        <begin position="91"/>
        <end position="241"/>
    </location>
</feature>
<feature type="compositionally biased region" description="Basic and acidic residues" evidence="2">
    <location>
        <begin position="497"/>
        <end position="509"/>
    </location>
</feature>
<dbReference type="InterPro" id="IPR053020">
    <property type="entry name" value="Smr_domain_protein"/>
</dbReference>
<dbReference type="SMART" id="SM00463">
    <property type="entry name" value="SMR"/>
    <property type="match status" value="1"/>
</dbReference>
<gene>
    <name evidence="4" type="ORF">DXG03_001427</name>
</gene>
<feature type="compositionally biased region" description="Polar residues" evidence="2">
    <location>
        <begin position="120"/>
        <end position="132"/>
    </location>
</feature>
<dbReference type="InterPro" id="IPR002625">
    <property type="entry name" value="Smr_dom"/>
</dbReference>
<sequence>MDVLFSIVTGLGLRFFLEGQPLGRLAPILLGLCEGAAVHHLSNANSVPSASDHYLAYALRVAVDLYFTANLQRTFVVLLWTLLGALASETMNPSRSRSPRERRRRSSRSVPAARVRHYQPTLTPASQGSRSTVVPIISSTPAVRPSRPPSPPSFFLEGESETNSNSPHPHYLPSAFDGRENSDSPPPKPVLLPTPPATHVPDGRAVRAGPSSEHRLSTIEEHSIEGQSSGNEGSRHDSLGFPGGHIGFTRTLASYAPSYAPSATSVPPLPIPNSTIRYIQTSVNRASPAAELELDDAPSVAPLPVPNAGTTYLREEYSSDGGDPLQTPQTRAARWELTDNDELMTPPGHGARELSPLVLERNLFPAFGSVLTSEHPTFQPPVFTAPATMKSTTATAPMTTTTTATVAAAAGSSDARGQEAAPEAVEYPSTAARDAAPDLDADHLATFPDQEPKSSYPTPDASPTTYRFDDRRQQDQQHEYDLGTGFQQQQSAPDPSHNQHDDDQQQHEFDLEEEAETETDAASVISSAPARAMYARAEALRTEARAAEAEFDRLRGQLDEATYQARVRDVLFLKEEMREAEKRATRLHERAARRFIMARNVSKDPQTVDVHGLRKAEAIRITEKALRDAFTEGRPTVRVIVGKGLHSADGIPVLKEAVMKAMAKYGIQCGVDPKNAGVLILTLPMPTPVYNGRKAHKGRVL</sequence>
<dbReference type="OrthoDB" id="3231855at2759"/>
<dbReference type="PANTHER" id="PTHR47417:SF1">
    <property type="entry name" value="SMR DOMAIN-CONTAINING PROTEIN YPL199C"/>
    <property type="match status" value="1"/>
</dbReference>
<keyword evidence="5" id="KW-1185">Reference proteome</keyword>
<feature type="compositionally biased region" description="Acidic residues" evidence="2">
    <location>
        <begin position="510"/>
        <end position="519"/>
    </location>
</feature>
<feature type="compositionally biased region" description="Pro residues" evidence="2">
    <location>
        <begin position="184"/>
        <end position="198"/>
    </location>
</feature>
<keyword evidence="1" id="KW-0175">Coiled coil</keyword>
<feature type="coiled-coil region" evidence="1">
    <location>
        <begin position="530"/>
        <end position="590"/>
    </location>
</feature>
<evidence type="ECO:0000313" key="4">
    <source>
        <dbReference type="EMBL" id="KAG5647057.1"/>
    </source>
</evidence>
<dbReference type="AlphaFoldDB" id="A0A9P7GAI5"/>
<dbReference type="PANTHER" id="PTHR47417">
    <property type="entry name" value="SMR DOMAIN-CONTAINING PROTEIN YPL199C"/>
    <property type="match status" value="1"/>
</dbReference>
<organism evidence="4 5">
    <name type="scientific">Asterophora parasitica</name>
    <dbReference type="NCBI Taxonomy" id="117018"/>
    <lineage>
        <taxon>Eukaryota</taxon>
        <taxon>Fungi</taxon>
        <taxon>Dikarya</taxon>
        <taxon>Basidiomycota</taxon>
        <taxon>Agaricomycotina</taxon>
        <taxon>Agaricomycetes</taxon>
        <taxon>Agaricomycetidae</taxon>
        <taxon>Agaricales</taxon>
        <taxon>Tricholomatineae</taxon>
        <taxon>Lyophyllaceae</taxon>
        <taxon>Asterophora</taxon>
    </lineage>
</organism>
<dbReference type="SUPFAM" id="SSF160443">
    <property type="entry name" value="SMR domain-like"/>
    <property type="match status" value="1"/>
</dbReference>
<dbReference type="Proteomes" id="UP000775547">
    <property type="component" value="Unassembled WGS sequence"/>
</dbReference>
<accession>A0A9P7GAI5</accession>
<dbReference type="Pfam" id="PF01713">
    <property type="entry name" value="Smr"/>
    <property type="match status" value="1"/>
</dbReference>
<feature type="compositionally biased region" description="Basic and acidic residues" evidence="2">
    <location>
        <begin position="212"/>
        <end position="224"/>
    </location>
</feature>
<dbReference type="InterPro" id="IPR036063">
    <property type="entry name" value="Smr_dom_sf"/>
</dbReference>
<reference evidence="4" key="2">
    <citation type="submission" date="2021-10" db="EMBL/GenBank/DDBJ databases">
        <title>Phylogenomics reveals ancestral predisposition of the termite-cultivated fungus Termitomyces towards a domesticated lifestyle.</title>
        <authorList>
            <person name="Auxier B."/>
            <person name="Grum-Grzhimaylo A."/>
            <person name="Cardenas M.E."/>
            <person name="Lodge J.D."/>
            <person name="Laessoe T."/>
            <person name="Pedersen O."/>
            <person name="Smith M.E."/>
            <person name="Kuyper T.W."/>
            <person name="Franco-Molano E.A."/>
            <person name="Baroni T.J."/>
            <person name="Aanen D.K."/>
        </authorList>
    </citation>
    <scope>NUCLEOTIDE SEQUENCE</scope>
    <source>
        <strain evidence="4">AP01</strain>
        <tissue evidence="4">Mycelium</tissue>
    </source>
</reference>
<name>A0A9P7GAI5_9AGAR</name>